<dbReference type="Proteomes" id="UP000548978">
    <property type="component" value="Unassembled WGS sequence"/>
</dbReference>
<proteinExistence type="predicted"/>
<dbReference type="RefSeq" id="WP_164461742.1">
    <property type="nucleotide sequence ID" value="NZ_JACIJB010000011.1"/>
</dbReference>
<comment type="caution">
    <text evidence="2">The sequence shown here is derived from an EMBL/GenBank/DDBJ whole genome shotgun (WGS) entry which is preliminary data.</text>
</comment>
<reference evidence="2 3" key="1">
    <citation type="submission" date="2020-08" db="EMBL/GenBank/DDBJ databases">
        <title>Genomic Encyclopedia of Type Strains, Phase IV (KMG-IV): sequencing the most valuable type-strain genomes for metagenomic binning, comparative biology and taxonomic classification.</title>
        <authorList>
            <person name="Goeker M."/>
        </authorList>
    </citation>
    <scope>NUCLEOTIDE SEQUENCE [LARGE SCALE GENOMIC DNA]</scope>
    <source>
        <strain evidence="2 3">DSM 24448</strain>
    </source>
</reference>
<keyword evidence="1" id="KW-0472">Membrane</keyword>
<evidence type="ECO:0008006" key="4">
    <source>
        <dbReference type="Google" id="ProtNLM"/>
    </source>
</evidence>
<evidence type="ECO:0000313" key="2">
    <source>
        <dbReference type="EMBL" id="MBB5661451.1"/>
    </source>
</evidence>
<protein>
    <recommendedName>
        <fullName evidence="4">DUF1499 domain-containing protein</fullName>
    </recommendedName>
</protein>
<sequence length="225" mass="24115">MTLALVAGVLSAPLVVFIGVFGLRFGWWGLDVALDLLGVTVAPWLLGLGAICALLLLWRARRTGVMGWIVGLVALAMVGGGVWLYDRHAVGYSMTQPSPRSVSTNADDPPGFSARLTAARAASEAVPEQTLRSTSCPGVVSIPSQVRAEDATAALQRAGFTPLPSSLFQVEGTHEGLWFLRRHDVTIRIRPGQTDVRVAPRDQRPQGGETCRLLARIVAELQPRS</sequence>
<dbReference type="EMBL" id="JACIJB010000011">
    <property type="protein sequence ID" value="MBB5661451.1"/>
    <property type="molecule type" value="Genomic_DNA"/>
</dbReference>
<accession>A0A7W9A4T3</accession>
<keyword evidence="3" id="KW-1185">Reference proteome</keyword>
<feature type="transmembrane region" description="Helical" evidence="1">
    <location>
        <begin position="32"/>
        <end position="58"/>
    </location>
</feature>
<keyword evidence="1" id="KW-0812">Transmembrane</keyword>
<name>A0A7W9A4T3_9CAUL</name>
<dbReference type="AlphaFoldDB" id="A0A7W9A4T3"/>
<organism evidence="2 3">
    <name type="scientific">Brevundimonas halotolerans</name>
    <dbReference type="NCBI Taxonomy" id="69670"/>
    <lineage>
        <taxon>Bacteria</taxon>
        <taxon>Pseudomonadati</taxon>
        <taxon>Pseudomonadota</taxon>
        <taxon>Alphaproteobacteria</taxon>
        <taxon>Caulobacterales</taxon>
        <taxon>Caulobacteraceae</taxon>
        <taxon>Brevundimonas</taxon>
    </lineage>
</organism>
<keyword evidence="1" id="KW-1133">Transmembrane helix</keyword>
<evidence type="ECO:0000313" key="3">
    <source>
        <dbReference type="Proteomes" id="UP000548978"/>
    </source>
</evidence>
<gene>
    <name evidence="2" type="ORF">FHS65_002214</name>
</gene>
<evidence type="ECO:0000256" key="1">
    <source>
        <dbReference type="SAM" id="Phobius"/>
    </source>
</evidence>
<feature type="transmembrane region" description="Helical" evidence="1">
    <location>
        <begin position="65"/>
        <end position="85"/>
    </location>
</feature>